<dbReference type="Pfam" id="PF13275">
    <property type="entry name" value="S4_2"/>
    <property type="match status" value="1"/>
</dbReference>
<name>Q6KIT5_MYCM1</name>
<dbReference type="EMBL" id="AE017308">
    <property type="protein sequence ID" value="AAT27489.1"/>
    <property type="molecule type" value="Genomic_DNA"/>
</dbReference>
<dbReference type="CDD" id="cd00165">
    <property type="entry name" value="S4"/>
    <property type="match status" value="1"/>
</dbReference>
<evidence type="ECO:0000313" key="2">
    <source>
        <dbReference type="EMBL" id="AAT27489.1"/>
    </source>
</evidence>
<reference evidence="2 3" key="1">
    <citation type="journal article" date="2004" name="Genome Res.">
        <title>The complete genome and proteome of Mycoplasma mobile.</title>
        <authorList>
            <person name="Jaffe J.D."/>
            <person name="Stange-Thomann N."/>
            <person name="Smith C."/>
            <person name="DeCaprio D."/>
            <person name="Fisher S."/>
            <person name="Butler J."/>
            <person name="Calvo S."/>
            <person name="Elkins T."/>
            <person name="FitzGerald M.G."/>
            <person name="Hafez N."/>
            <person name="Kodira C.D."/>
            <person name="Major J."/>
            <person name="Wang S."/>
            <person name="Wilkinson J."/>
            <person name="Nicol R."/>
            <person name="Nusbaum C."/>
            <person name="Birren B."/>
            <person name="Berg H.C."/>
            <person name="Church G.M."/>
        </authorList>
    </citation>
    <scope>NUCLEOTIDE SEQUENCE [LARGE SCALE GENOMIC DNA]</scope>
    <source>
        <strain evidence="3">ATCC 43663 / 163K / NCTC 11711</strain>
    </source>
</reference>
<accession>Q6KIT5</accession>
<evidence type="ECO:0000256" key="1">
    <source>
        <dbReference type="PROSITE-ProRule" id="PRU00182"/>
    </source>
</evidence>
<keyword evidence="3" id="KW-1185">Reference proteome</keyword>
<dbReference type="KEGG" id="mmo:MMOB0030"/>
<dbReference type="GO" id="GO:0003723">
    <property type="term" value="F:RNA binding"/>
    <property type="evidence" value="ECO:0007669"/>
    <property type="project" value="UniProtKB-KW"/>
</dbReference>
<organism evidence="2 3">
    <name type="scientific">Mycoplasma mobile (strain ATCC 43663 / 163K / NCTC 11711)</name>
    <name type="common">Mesomycoplasma mobile</name>
    <dbReference type="NCBI Taxonomy" id="267748"/>
    <lineage>
        <taxon>Bacteria</taxon>
        <taxon>Bacillati</taxon>
        <taxon>Mycoplasmatota</taxon>
        <taxon>Mycoplasmoidales</taxon>
        <taxon>Metamycoplasmataceae</taxon>
        <taxon>Mesomycoplasma</taxon>
    </lineage>
</organism>
<gene>
    <name evidence="2" type="ordered locus">MMOB0030</name>
</gene>
<evidence type="ECO:0000313" key="3">
    <source>
        <dbReference type="Proteomes" id="UP000009072"/>
    </source>
</evidence>
<dbReference type="AlphaFoldDB" id="Q6KIT5"/>
<dbReference type="Gene3D" id="3.10.290.10">
    <property type="entry name" value="RNA-binding S4 domain"/>
    <property type="match status" value="1"/>
</dbReference>
<keyword evidence="1" id="KW-0694">RNA-binding</keyword>
<protein>
    <submittedName>
        <fullName evidence="2">Expressed protein</fullName>
    </submittedName>
</protein>
<sequence length="68" mass="7976">MLKIEIKDDFITLSQFLKISSLISTGGESKNFIIENNVNLNGKRIFERNKKIYKNDIVEINNKKYQII</sequence>
<dbReference type="PROSITE" id="PS50889">
    <property type="entry name" value="S4"/>
    <property type="match status" value="1"/>
</dbReference>
<dbReference type="Proteomes" id="UP000009072">
    <property type="component" value="Chromosome"/>
</dbReference>
<proteinExistence type="predicted"/>
<dbReference type="STRING" id="267748.MMOB0030"/>
<dbReference type="InterPro" id="IPR036986">
    <property type="entry name" value="S4_RNA-bd_sf"/>
</dbReference>
<dbReference type="eggNOG" id="COG2501">
    <property type="taxonomic scope" value="Bacteria"/>
</dbReference>
<dbReference type="SUPFAM" id="SSF55174">
    <property type="entry name" value="Alpha-L RNA-binding motif"/>
    <property type="match status" value="1"/>
</dbReference>
<dbReference type="RefSeq" id="WP_011264523.1">
    <property type="nucleotide sequence ID" value="NC_006908.1"/>
</dbReference>
<dbReference type="OrthoDB" id="384916at2"/>
<dbReference type="HOGENOM" id="CLU_127162_2_2_14"/>